<accession>A0A1T5CX36</accession>
<dbReference type="SUPFAM" id="SSF103473">
    <property type="entry name" value="MFS general substrate transporter"/>
    <property type="match status" value="1"/>
</dbReference>
<name>A0A1T5CX36_9SPHI</name>
<evidence type="ECO:0000313" key="6">
    <source>
        <dbReference type="Proteomes" id="UP000189981"/>
    </source>
</evidence>
<dbReference type="InterPro" id="IPR011701">
    <property type="entry name" value="MFS"/>
</dbReference>
<feature type="transmembrane region" description="Helical" evidence="4">
    <location>
        <begin position="257"/>
        <end position="275"/>
    </location>
</feature>
<keyword evidence="6" id="KW-1185">Reference proteome</keyword>
<dbReference type="GO" id="GO:0022857">
    <property type="term" value="F:transmembrane transporter activity"/>
    <property type="evidence" value="ECO:0007669"/>
    <property type="project" value="InterPro"/>
</dbReference>
<keyword evidence="2 4" id="KW-1133">Transmembrane helix</keyword>
<feature type="transmembrane region" description="Helical" evidence="4">
    <location>
        <begin position="106"/>
        <end position="123"/>
    </location>
</feature>
<keyword evidence="3 4" id="KW-0472">Membrane</keyword>
<feature type="transmembrane region" description="Helical" evidence="4">
    <location>
        <begin position="144"/>
        <end position="168"/>
    </location>
</feature>
<feature type="transmembrane region" description="Helical" evidence="4">
    <location>
        <begin position="383"/>
        <end position="405"/>
    </location>
</feature>
<sequence>MEKLNKEISVFKSQPHAMQILLLTNLIYSLVIPVIELFIGAYIIRNSADFSLVMVFQLAQATGIPVTFFLNGLFLKKFPIRKMYSTGMILSSISMALMMLMKDPTVMNVLVAGLIMGFSYGFFWSNRTFLALTSTTNANRNYYYGLETFFSAMAVVIVPAAAGAFIATGRELDWFPGRNTAYHILTGGVFLLTVAASVLLHRAQFKNPAPAPLLFFTFHRLWKKMLGLALLKGIANGYIITAPVMLIMNLVGSEGSLGLIQSLGASITAVLLYILGRKTGPQHRLRIFALGLFLFLAGSAINALLYSAAGVLVFVACLVFARPLLDLAYFPIQLGVTERVAEIEKRNKFTYIFRHELGLYAGRLIGCSLFIVLYHTAGNDWALRYALLIVSGMYLLSLVVARSILNDPAWDEPAKPATVSVNEFKEPIEL</sequence>
<dbReference type="STRING" id="572036.SAMN05661099_1955"/>
<organism evidence="5 6">
    <name type="scientific">Daejeonella lutea</name>
    <dbReference type="NCBI Taxonomy" id="572036"/>
    <lineage>
        <taxon>Bacteria</taxon>
        <taxon>Pseudomonadati</taxon>
        <taxon>Bacteroidota</taxon>
        <taxon>Sphingobacteriia</taxon>
        <taxon>Sphingobacteriales</taxon>
        <taxon>Sphingobacteriaceae</taxon>
        <taxon>Daejeonella</taxon>
    </lineage>
</organism>
<feature type="transmembrane region" description="Helical" evidence="4">
    <location>
        <begin position="83"/>
        <end position="100"/>
    </location>
</feature>
<protein>
    <submittedName>
        <fullName evidence="5">MFS transporter, YQGE family, putative transporter</fullName>
    </submittedName>
</protein>
<dbReference type="Gene3D" id="1.20.1250.20">
    <property type="entry name" value="MFS general substrate transporter like domains"/>
    <property type="match status" value="1"/>
</dbReference>
<dbReference type="AlphaFoldDB" id="A0A1T5CX36"/>
<keyword evidence="1 4" id="KW-0812">Transmembrane</keyword>
<feature type="transmembrane region" description="Helical" evidence="4">
    <location>
        <begin position="287"/>
        <end position="305"/>
    </location>
</feature>
<feature type="transmembrane region" description="Helical" evidence="4">
    <location>
        <begin position="357"/>
        <end position="377"/>
    </location>
</feature>
<gene>
    <name evidence="5" type="ORF">SAMN05661099_1955</name>
</gene>
<evidence type="ECO:0000256" key="4">
    <source>
        <dbReference type="SAM" id="Phobius"/>
    </source>
</evidence>
<dbReference type="InterPro" id="IPR036259">
    <property type="entry name" value="MFS_trans_sf"/>
</dbReference>
<dbReference type="Proteomes" id="UP000189981">
    <property type="component" value="Unassembled WGS sequence"/>
</dbReference>
<evidence type="ECO:0000256" key="1">
    <source>
        <dbReference type="ARBA" id="ARBA00022692"/>
    </source>
</evidence>
<feature type="transmembrane region" description="Helical" evidence="4">
    <location>
        <begin position="50"/>
        <end position="71"/>
    </location>
</feature>
<reference evidence="6" key="1">
    <citation type="submission" date="2017-02" db="EMBL/GenBank/DDBJ databases">
        <authorList>
            <person name="Varghese N."/>
            <person name="Submissions S."/>
        </authorList>
    </citation>
    <scope>NUCLEOTIDE SEQUENCE [LARGE SCALE GENOMIC DNA]</scope>
    <source>
        <strain evidence="6">DSM 22385</strain>
    </source>
</reference>
<dbReference type="EMBL" id="FUYR01000002">
    <property type="protein sequence ID" value="SKB63770.1"/>
    <property type="molecule type" value="Genomic_DNA"/>
</dbReference>
<feature type="transmembrane region" description="Helical" evidence="4">
    <location>
        <begin position="180"/>
        <end position="200"/>
    </location>
</feature>
<evidence type="ECO:0000256" key="3">
    <source>
        <dbReference type="ARBA" id="ARBA00023136"/>
    </source>
</evidence>
<feature type="transmembrane region" description="Helical" evidence="4">
    <location>
        <begin position="20"/>
        <end position="44"/>
    </location>
</feature>
<dbReference type="OrthoDB" id="1375074at2"/>
<feature type="transmembrane region" description="Helical" evidence="4">
    <location>
        <begin position="229"/>
        <end position="251"/>
    </location>
</feature>
<dbReference type="RefSeq" id="WP_139377436.1">
    <property type="nucleotide sequence ID" value="NZ_FUYR01000002.1"/>
</dbReference>
<evidence type="ECO:0000313" key="5">
    <source>
        <dbReference type="EMBL" id="SKB63770.1"/>
    </source>
</evidence>
<proteinExistence type="predicted"/>
<evidence type="ECO:0000256" key="2">
    <source>
        <dbReference type="ARBA" id="ARBA00022989"/>
    </source>
</evidence>
<dbReference type="Pfam" id="PF07690">
    <property type="entry name" value="MFS_1"/>
    <property type="match status" value="1"/>
</dbReference>